<dbReference type="InterPro" id="IPR014710">
    <property type="entry name" value="RmlC-like_jellyroll"/>
</dbReference>
<protein>
    <recommendedName>
        <fullName evidence="2">Cupin 2 conserved barrel domain-containing protein</fullName>
    </recommendedName>
</protein>
<accession>A0A0F9AG67</accession>
<reference evidence="1" key="1">
    <citation type="journal article" date="2015" name="Nature">
        <title>Complex archaea that bridge the gap between prokaryotes and eukaryotes.</title>
        <authorList>
            <person name="Spang A."/>
            <person name="Saw J.H."/>
            <person name="Jorgensen S.L."/>
            <person name="Zaremba-Niedzwiedzka K."/>
            <person name="Martijn J."/>
            <person name="Lind A.E."/>
            <person name="van Eijk R."/>
            <person name="Schleper C."/>
            <person name="Guy L."/>
            <person name="Ettema T.J."/>
        </authorList>
    </citation>
    <scope>NUCLEOTIDE SEQUENCE</scope>
</reference>
<dbReference type="EMBL" id="LAZR01057842">
    <property type="protein sequence ID" value="KKK71196.1"/>
    <property type="molecule type" value="Genomic_DNA"/>
</dbReference>
<feature type="non-terminal residue" evidence="1">
    <location>
        <position position="83"/>
    </location>
</feature>
<evidence type="ECO:0008006" key="2">
    <source>
        <dbReference type="Google" id="ProtNLM"/>
    </source>
</evidence>
<gene>
    <name evidence="1" type="ORF">LCGC14_2916380</name>
</gene>
<proteinExistence type="predicted"/>
<comment type="caution">
    <text evidence="1">The sequence shown here is derived from an EMBL/GenBank/DDBJ whole genome shotgun (WGS) entry which is preliminary data.</text>
</comment>
<sequence>MQTIFKIWGKRTRLFENETCELDKLELIEDSFCSIHSHQNKINTFHVIFGRVMIETEYGDVVLATGESFIVRPPLLHRFKALD</sequence>
<dbReference type="SUPFAM" id="SSF51182">
    <property type="entry name" value="RmlC-like cupins"/>
    <property type="match status" value="1"/>
</dbReference>
<dbReference type="InterPro" id="IPR011051">
    <property type="entry name" value="RmlC_Cupin_sf"/>
</dbReference>
<organism evidence="1">
    <name type="scientific">marine sediment metagenome</name>
    <dbReference type="NCBI Taxonomy" id="412755"/>
    <lineage>
        <taxon>unclassified sequences</taxon>
        <taxon>metagenomes</taxon>
        <taxon>ecological metagenomes</taxon>
    </lineage>
</organism>
<evidence type="ECO:0000313" key="1">
    <source>
        <dbReference type="EMBL" id="KKK71196.1"/>
    </source>
</evidence>
<name>A0A0F9AG67_9ZZZZ</name>
<dbReference type="Gene3D" id="2.60.120.10">
    <property type="entry name" value="Jelly Rolls"/>
    <property type="match status" value="1"/>
</dbReference>
<dbReference type="AlphaFoldDB" id="A0A0F9AG67"/>